<dbReference type="InterPro" id="IPR033562">
    <property type="entry name" value="PLPL"/>
</dbReference>
<name>A0A1B6C163_9HEMI</name>
<keyword evidence="2 4" id="KW-0378">Hydrolase</keyword>
<reference evidence="7" key="1">
    <citation type="submission" date="2015-12" db="EMBL/GenBank/DDBJ databases">
        <title>De novo transcriptome assembly of four potential Pierce s Disease insect vectors from Arizona vineyards.</title>
        <authorList>
            <person name="Tassone E.E."/>
        </authorList>
    </citation>
    <scope>NUCLEOTIDE SEQUENCE</scope>
</reference>
<dbReference type="EMBL" id="GEDC01030308">
    <property type="protein sequence ID" value="JAS06990.1"/>
    <property type="molecule type" value="Transcribed_RNA"/>
</dbReference>
<feature type="short sequence motif" description="DGA/G" evidence="4">
    <location>
        <begin position="179"/>
        <end position="181"/>
    </location>
</feature>
<feature type="short sequence motif" description="GXSXG" evidence="4">
    <location>
        <begin position="58"/>
        <end position="62"/>
    </location>
</feature>
<accession>A0A1B6C163</accession>
<evidence type="ECO:0000256" key="2">
    <source>
        <dbReference type="ARBA" id="ARBA00022801"/>
    </source>
</evidence>
<dbReference type="GO" id="GO:0004806">
    <property type="term" value="F:triacylglycerol lipase activity"/>
    <property type="evidence" value="ECO:0007669"/>
    <property type="project" value="UniProtKB-EC"/>
</dbReference>
<feature type="region of interest" description="Disordered" evidence="5">
    <location>
        <begin position="525"/>
        <end position="622"/>
    </location>
</feature>
<feature type="compositionally biased region" description="Low complexity" evidence="5">
    <location>
        <begin position="548"/>
        <end position="561"/>
    </location>
</feature>
<evidence type="ECO:0000256" key="5">
    <source>
        <dbReference type="SAM" id="MobiDB-lite"/>
    </source>
</evidence>
<evidence type="ECO:0000259" key="6">
    <source>
        <dbReference type="PROSITE" id="PS51635"/>
    </source>
</evidence>
<sequence length="622" mass="70024">MTNTNLFREPNKCCRPVNRRRKINLSFAGCGFNGIYHVGVAVCLKKYAPHLLLNRISGASAGAIAACYLLCDLPVSSVTSDVLELVRLARKRTLGPFSPTFNVQDVLEQGLRKNLPEDAHLRVSGKLHISLTQLPGFRNVIVSRFYSKEDLIRALLASSFVPFFSGSHPPKFNGGYYMDGGFSNNLPTLDENTITVSPFCGETDICPRDDSSQLFHVNFANTSIEVSKQNVHRIIRILYPPKPEVLTKMCMQGFEDTLRFLHNNNMIKCAQYIAVESTFLVSSKLDDDTEEIEHDPECKDCLRQRQEAIGATLPESVRAIFQEAVDAANKGLVNWLFRIPGMKILSFLALPYTLPFEIVYATITKFLIAPPHMPNNFLSMCEFIMDQLEHFMNIKSEPSTECVACTCHLQDTEYCGMGTTKEAVPDMTIHSQNDISFEIIIENEKEEFLEPKLESKAPSKDKHLITQPSLGHNRVEHYADDTFENILLVTAHHEALMTFYYLDEKNKMKIAEIFEVTEDEANILGETDDTELESSLIQHTEEGEENSDSSSCQSINDSFNSEPESDWNDEIKSLLTDEANLEEPDLRPESDQSPLKKSVPKKLNGIKKSQKSSGQTSRPIIT</sequence>
<feature type="active site" description="Proton acceptor" evidence="4">
    <location>
        <position position="179"/>
    </location>
</feature>
<dbReference type="FunFam" id="3.40.1090.10:FF:000017">
    <property type="entry name" value="Patatin-like phospholipase domain-containing protein 2"/>
    <property type="match status" value="1"/>
</dbReference>
<dbReference type="PANTHER" id="PTHR12406">
    <property type="entry name" value="CALCIUM-INDEPENDENT PHOSPHOLIPASE A2 IPLA2 -RELATED"/>
    <property type="match status" value="1"/>
</dbReference>
<feature type="active site" description="Nucleophile" evidence="4">
    <location>
        <position position="60"/>
    </location>
</feature>
<dbReference type="CDD" id="cd07218">
    <property type="entry name" value="Pat_iPLA2"/>
    <property type="match status" value="1"/>
</dbReference>
<dbReference type="InterPro" id="IPR016035">
    <property type="entry name" value="Acyl_Trfase/lysoPLipase"/>
</dbReference>
<gene>
    <name evidence="7" type="ORF">g.40337</name>
</gene>
<evidence type="ECO:0000256" key="3">
    <source>
        <dbReference type="ARBA" id="ARBA00023098"/>
    </source>
</evidence>
<dbReference type="Gene3D" id="3.40.1090.10">
    <property type="entry name" value="Cytosolic phospholipase A2 catalytic domain"/>
    <property type="match status" value="1"/>
</dbReference>
<feature type="compositionally biased region" description="Basic residues" evidence="5">
    <location>
        <begin position="598"/>
        <end position="610"/>
    </location>
</feature>
<keyword evidence="4" id="KW-0442">Lipid degradation</keyword>
<dbReference type="PROSITE" id="PS51635">
    <property type="entry name" value="PNPLA"/>
    <property type="match status" value="1"/>
</dbReference>
<dbReference type="PANTHER" id="PTHR12406:SF41">
    <property type="entry name" value="BRUMMER, ISOFORM B-RELATED"/>
    <property type="match status" value="1"/>
</dbReference>
<keyword evidence="3 4" id="KW-0443">Lipid metabolism</keyword>
<dbReference type="SUPFAM" id="SSF52151">
    <property type="entry name" value="FabD/lysophospholipase-like"/>
    <property type="match status" value="1"/>
</dbReference>
<dbReference type="GO" id="GO:0019433">
    <property type="term" value="P:triglyceride catabolic process"/>
    <property type="evidence" value="ECO:0007669"/>
    <property type="project" value="TreeGrafter"/>
</dbReference>
<evidence type="ECO:0000313" key="7">
    <source>
        <dbReference type="EMBL" id="JAS06990.1"/>
    </source>
</evidence>
<dbReference type="GO" id="GO:0016020">
    <property type="term" value="C:membrane"/>
    <property type="evidence" value="ECO:0007669"/>
    <property type="project" value="TreeGrafter"/>
</dbReference>
<dbReference type="Pfam" id="PF01734">
    <property type="entry name" value="Patatin"/>
    <property type="match status" value="1"/>
</dbReference>
<organism evidence="7">
    <name type="scientific">Clastoptera arizonana</name>
    <name type="common">Arizona spittle bug</name>
    <dbReference type="NCBI Taxonomy" id="38151"/>
    <lineage>
        <taxon>Eukaryota</taxon>
        <taxon>Metazoa</taxon>
        <taxon>Ecdysozoa</taxon>
        <taxon>Arthropoda</taxon>
        <taxon>Hexapoda</taxon>
        <taxon>Insecta</taxon>
        <taxon>Pterygota</taxon>
        <taxon>Neoptera</taxon>
        <taxon>Paraneoptera</taxon>
        <taxon>Hemiptera</taxon>
        <taxon>Auchenorrhyncha</taxon>
        <taxon>Cercopoidea</taxon>
        <taxon>Clastopteridae</taxon>
        <taxon>Clastoptera</taxon>
    </lineage>
</organism>
<dbReference type="GO" id="GO:0005737">
    <property type="term" value="C:cytoplasm"/>
    <property type="evidence" value="ECO:0007669"/>
    <property type="project" value="TreeGrafter"/>
</dbReference>
<feature type="compositionally biased region" description="Polar residues" evidence="5">
    <location>
        <begin position="611"/>
        <end position="622"/>
    </location>
</feature>
<dbReference type="InterPro" id="IPR002641">
    <property type="entry name" value="PNPLA_dom"/>
</dbReference>
<protein>
    <recommendedName>
        <fullName evidence="1">triacylglycerol lipase</fullName>
        <ecNumber evidence="1">3.1.1.3</ecNumber>
    </recommendedName>
</protein>
<proteinExistence type="predicted"/>
<dbReference type="GO" id="GO:0005811">
    <property type="term" value="C:lipid droplet"/>
    <property type="evidence" value="ECO:0007669"/>
    <property type="project" value="TreeGrafter"/>
</dbReference>
<dbReference type="EC" id="3.1.1.3" evidence="1"/>
<dbReference type="GO" id="GO:0055088">
    <property type="term" value="P:lipid homeostasis"/>
    <property type="evidence" value="ECO:0007669"/>
    <property type="project" value="TreeGrafter"/>
</dbReference>
<dbReference type="AlphaFoldDB" id="A0A1B6C163"/>
<feature type="domain" description="PNPLA" evidence="6">
    <location>
        <begin position="25"/>
        <end position="192"/>
    </location>
</feature>
<evidence type="ECO:0000256" key="1">
    <source>
        <dbReference type="ARBA" id="ARBA00013279"/>
    </source>
</evidence>
<dbReference type="FunFam" id="3.40.1090.10:FF:000003">
    <property type="entry name" value="Patatin-like phospholipase domain-containing protein 2"/>
    <property type="match status" value="1"/>
</dbReference>
<feature type="short sequence motif" description="GXGXXG" evidence="4">
    <location>
        <begin position="29"/>
        <end position="34"/>
    </location>
</feature>
<evidence type="ECO:0000256" key="4">
    <source>
        <dbReference type="PROSITE-ProRule" id="PRU01161"/>
    </source>
</evidence>